<reference evidence="3 4" key="1">
    <citation type="journal article" date="2017" name="Int. J. Syst. Evol. Microbiol.">
        <title>Bacillus notoginsengisoli sp. nov., a novel bacterium isolated from the rhizosphere of Panax notoginseng.</title>
        <authorList>
            <person name="Zhang M.Y."/>
            <person name="Cheng J."/>
            <person name="Cai Y."/>
            <person name="Zhang T.Y."/>
            <person name="Wu Y.Y."/>
            <person name="Manikprabhu D."/>
            <person name="Li W.J."/>
            <person name="Zhang Y.X."/>
        </authorList>
    </citation>
    <scope>NUCLEOTIDE SEQUENCE [LARGE SCALE GENOMIC DNA]</scope>
    <source>
        <strain evidence="3 4">JCM 30743</strain>
    </source>
</reference>
<evidence type="ECO:0000313" key="3">
    <source>
        <dbReference type="EMBL" id="RHW37240.1"/>
    </source>
</evidence>
<evidence type="ECO:0000256" key="2">
    <source>
        <dbReference type="SAM" id="SignalP"/>
    </source>
</evidence>
<keyword evidence="1" id="KW-0472">Membrane</keyword>
<keyword evidence="1" id="KW-0812">Transmembrane</keyword>
<protein>
    <submittedName>
        <fullName evidence="3">Processed acidic surface protein</fullName>
    </submittedName>
</protein>
<dbReference type="NCBIfam" id="TIGR04383">
    <property type="entry name" value="acidic_w_LPXTA"/>
    <property type="match status" value="1"/>
</dbReference>
<feature type="chain" id="PRO_5019069674" evidence="2">
    <location>
        <begin position="25"/>
        <end position="348"/>
    </location>
</feature>
<dbReference type="EMBL" id="QWEG01000010">
    <property type="protein sequence ID" value="RHW37240.1"/>
    <property type="molecule type" value="Genomic_DNA"/>
</dbReference>
<name>A0A417YRE8_9BACI</name>
<gene>
    <name evidence="3" type="ORF">D1B31_15840</name>
</gene>
<feature type="signal peptide" evidence="2">
    <location>
        <begin position="1"/>
        <end position="24"/>
    </location>
</feature>
<evidence type="ECO:0000256" key="1">
    <source>
        <dbReference type="SAM" id="Phobius"/>
    </source>
</evidence>
<accession>A0A417YRE8</accession>
<evidence type="ECO:0000313" key="4">
    <source>
        <dbReference type="Proteomes" id="UP000284416"/>
    </source>
</evidence>
<keyword evidence="1" id="KW-1133">Transmembrane helix</keyword>
<organism evidence="3 4">
    <name type="scientific">Neobacillus notoginsengisoli</name>
    <dbReference type="NCBI Taxonomy" id="1578198"/>
    <lineage>
        <taxon>Bacteria</taxon>
        <taxon>Bacillati</taxon>
        <taxon>Bacillota</taxon>
        <taxon>Bacilli</taxon>
        <taxon>Bacillales</taxon>
        <taxon>Bacillaceae</taxon>
        <taxon>Neobacillus</taxon>
    </lineage>
</organism>
<dbReference type="Proteomes" id="UP000284416">
    <property type="component" value="Unassembled WGS sequence"/>
</dbReference>
<dbReference type="OrthoDB" id="2718583at2"/>
<dbReference type="AlphaFoldDB" id="A0A417YRE8"/>
<keyword evidence="4" id="KW-1185">Reference proteome</keyword>
<dbReference type="InterPro" id="IPR030832">
    <property type="entry name" value="Acidic_LPXTA"/>
</dbReference>
<proteinExistence type="predicted"/>
<keyword evidence="2" id="KW-0732">Signal</keyword>
<dbReference type="RefSeq" id="WP_118922133.1">
    <property type="nucleotide sequence ID" value="NZ_QWEG01000010.1"/>
</dbReference>
<comment type="caution">
    <text evidence="3">The sequence shown here is derived from an EMBL/GenBank/DDBJ whole genome shotgun (WGS) entry which is preliminary data.</text>
</comment>
<sequence>MRKIGVYFLAILLVVGLFPQMSLAATNPQFDKDLEAYLKEVSEIRGFEVTKDHIEYSLSLYDESMEDYASVADLKESLGEVIKADLSNLEEIYEEYDLDEAGLKALLKDEYDEDLEDYVFLFDLHMTVSSALYPEGDFPVDIDPEELAKELAALLEEEFDLTEQEVTNFINHFRSIKEKLEKPETMEQLEALAERMMAFEDFTEVDELTSAQIAELLDIYNEFLNIFELKAEFSLIKGGTETPLSLMDMMKMKELVNAKLRISFYNLKGDFLGDIIITGEMVDSGTIIDTGKKIEKATEKAKGSKAPVKKTVKGGKLPNTASDYGQNALLGLALFAAGFVLFRKVRVR</sequence>
<feature type="transmembrane region" description="Helical" evidence="1">
    <location>
        <begin position="324"/>
        <end position="342"/>
    </location>
</feature>